<dbReference type="InterPro" id="IPR015802">
    <property type="entry name" value="Cu_amine_oxidase_N3"/>
</dbReference>
<dbReference type="EMBL" id="FAOZ01000011">
    <property type="protein sequence ID" value="CUU57222.1"/>
    <property type="molecule type" value="Genomic_DNA"/>
</dbReference>
<dbReference type="InterPro" id="IPR000269">
    <property type="entry name" value="Cu_amine_oxidase"/>
</dbReference>
<dbReference type="InterPro" id="IPR054157">
    <property type="entry name" value="AGAO-like_N2"/>
</dbReference>
<dbReference type="Pfam" id="PF21994">
    <property type="entry name" value="AGAO-like_N2"/>
    <property type="match status" value="1"/>
</dbReference>
<evidence type="ECO:0000256" key="8">
    <source>
        <dbReference type="RuleBase" id="RU000672"/>
    </source>
</evidence>
<evidence type="ECO:0000259" key="12">
    <source>
        <dbReference type="Pfam" id="PF21994"/>
    </source>
</evidence>
<dbReference type="GO" id="GO:0005507">
    <property type="term" value="F:copper ion binding"/>
    <property type="evidence" value="ECO:0007669"/>
    <property type="project" value="InterPro"/>
</dbReference>
<feature type="compositionally biased region" description="Basic and acidic residues" evidence="9">
    <location>
        <begin position="676"/>
        <end position="700"/>
    </location>
</feature>
<evidence type="ECO:0000313" key="13">
    <source>
        <dbReference type="EMBL" id="CUU57222.1"/>
    </source>
</evidence>
<evidence type="ECO:0000313" key="14">
    <source>
        <dbReference type="Proteomes" id="UP000198802"/>
    </source>
</evidence>
<dbReference type="InterPro" id="IPR015798">
    <property type="entry name" value="Cu_amine_oxidase_C"/>
</dbReference>
<feature type="region of interest" description="Disordered" evidence="9">
    <location>
        <begin position="201"/>
        <end position="234"/>
    </location>
</feature>
<dbReference type="NCBIfam" id="NF008559">
    <property type="entry name" value="PRK11504.1"/>
    <property type="match status" value="1"/>
</dbReference>
<comment type="PTM">
    <text evidence="7 8">Topaquinone (TPQ) is generated by copper-dependent autoxidation of a specific tyrosyl residue.</text>
</comment>
<comment type="cofactor">
    <cofactor evidence="8">
        <name>Cu cation</name>
        <dbReference type="ChEBI" id="CHEBI:23378"/>
    </cofactor>
    <text evidence="8">Contains 1 topaquinone per subunit.</text>
</comment>
<dbReference type="RefSeq" id="WP_091278609.1">
    <property type="nucleotide sequence ID" value="NZ_FAOZ01000011.1"/>
</dbReference>
<sequence>MAPHPLDPLSAAEISRASALLRAVAQLGPEFRFVSVELQEPPKAALVARESEREVADALAPPDRQAFCVLYERGTRRTHEAVVSLTAGTVVDLRVVPGVQPSIMMDEVLACEDAVRADGAWQAAMARRGVTDLSLAMIDIWSAGYTGSDDDPARRRIARPLTFVRAAPGENGYARPVEGLTVVVDLDAMAVVEVVDHAAAGDDATGDNATGDDGPAGDATTGHATTGHGIVPLPPRPGNYIPGLMTADPGNVPAFDRLRDDLRPIEVSQPQGASFTLDGQALRWQRWELRVGFTPREGLVLHQIAYVDRGRRRPLIQRASVSEMFVPYGDPAPTHRVKNVFDMGEYGVGRLANSLRLGCDCLGEITYLDAVVNDSAGEPVTIPNAVCIHEEDTGIAWKHTDFRTDHVEVRRMRRLVISMISTVGNYEYGFFWYLHLDGSLEFEVKLTGVISSGAVRPGASPTHGVLVAPGLYGPNHQHFFNVRLDMELDGGPNSVVEVDSEPEPPGPGNPTGVAWRTKETPLLTESEAQRVVDPAAARFWRITNPRRHGPLGRPVAYRLVPGHTAPLLAHPASHQAARGRFAARNLWVTAFDESERFAAGAYPNQSAGGEGLPRYAAADRPVADTDIVVWYSFGAHHVVRPEDWPVMPVSRIGFELRPDGFFDGNPALDLPPTAHDGARRGTDHATDHGTGHGTSREAHRPAAGTGRSHLGGGTAEGACGC</sequence>
<feature type="region of interest" description="Disordered" evidence="9">
    <location>
        <begin position="666"/>
        <end position="721"/>
    </location>
</feature>
<feature type="domain" description="Copper amine oxidase N3-terminal" evidence="11">
    <location>
        <begin position="101"/>
        <end position="195"/>
    </location>
</feature>
<feature type="active site" description="Schiff-base intermediate with substrate; via topaquinone" evidence="6">
    <location>
        <position position="426"/>
    </location>
</feature>
<feature type="domain" description="AGAO-like N2" evidence="12">
    <location>
        <begin position="11"/>
        <end position="92"/>
    </location>
</feature>
<dbReference type="AlphaFoldDB" id="A0A0S4QS21"/>
<feature type="compositionally biased region" description="Low complexity" evidence="9">
    <location>
        <begin position="201"/>
        <end position="229"/>
    </location>
</feature>
<dbReference type="GO" id="GO:0009308">
    <property type="term" value="P:amine metabolic process"/>
    <property type="evidence" value="ECO:0007669"/>
    <property type="project" value="UniProtKB-UniRule"/>
</dbReference>
<evidence type="ECO:0000256" key="2">
    <source>
        <dbReference type="ARBA" id="ARBA00022723"/>
    </source>
</evidence>
<dbReference type="InterPro" id="IPR016182">
    <property type="entry name" value="Cu_amine_oxidase_N-reg"/>
</dbReference>
<organism evidence="13 14">
    <name type="scientific">Parafrankia irregularis</name>
    <dbReference type="NCBI Taxonomy" id="795642"/>
    <lineage>
        <taxon>Bacteria</taxon>
        <taxon>Bacillati</taxon>
        <taxon>Actinomycetota</taxon>
        <taxon>Actinomycetes</taxon>
        <taxon>Frankiales</taxon>
        <taxon>Frankiaceae</taxon>
        <taxon>Parafrankia</taxon>
    </lineage>
</organism>
<dbReference type="Pfam" id="PF02728">
    <property type="entry name" value="Cu_amine_oxidN3"/>
    <property type="match status" value="1"/>
</dbReference>
<dbReference type="EC" id="1.4.3.-" evidence="8"/>
<dbReference type="GO" id="GO:0048038">
    <property type="term" value="F:quinone binding"/>
    <property type="evidence" value="ECO:0007669"/>
    <property type="project" value="InterPro"/>
</dbReference>
<dbReference type="InterPro" id="IPR036460">
    <property type="entry name" value="Cu_amine_oxidase_C_sf"/>
</dbReference>
<dbReference type="PROSITE" id="PS01164">
    <property type="entry name" value="COPPER_AMINE_OXID_1"/>
    <property type="match status" value="1"/>
</dbReference>
<protein>
    <recommendedName>
        <fullName evidence="8">Amine oxidase</fullName>
        <ecNumber evidence="8">1.4.3.-</ecNumber>
    </recommendedName>
</protein>
<dbReference type="GO" id="GO:0008131">
    <property type="term" value="F:primary methylamine oxidase activity"/>
    <property type="evidence" value="ECO:0007669"/>
    <property type="project" value="InterPro"/>
</dbReference>
<evidence type="ECO:0000259" key="10">
    <source>
        <dbReference type="Pfam" id="PF01179"/>
    </source>
</evidence>
<dbReference type="Proteomes" id="UP000198802">
    <property type="component" value="Unassembled WGS sequence"/>
</dbReference>
<evidence type="ECO:0000256" key="7">
    <source>
        <dbReference type="PIRSR" id="PIRSR600269-51"/>
    </source>
</evidence>
<keyword evidence="14" id="KW-1185">Reference proteome</keyword>
<keyword evidence="3 6" id="KW-0801">TPQ</keyword>
<keyword evidence="5 8" id="KW-0186">Copper</keyword>
<proteinExistence type="inferred from homology"/>
<evidence type="ECO:0000259" key="11">
    <source>
        <dbReference type="Pfam" id="PF02728"/>
    </source>
</evidence>
<gene>
    <name evidence="13" type="ORF">Ga0074812_11158</name>
</gene>
<evidence type="ECO:0000256" key="9">
    <source>
        <dbReference type="SAM" id="MobiDB-lite"/>
    </source>
</evidence>
<evidence type="ECO:0000256" key="3">
    <source>
        <dbReference type="ARBA" id="ARBA00022772"/>
    </source>
</evidence>
<reference evidence="14" key="1">
    <citation type="submission" date="2015-11" db="EMBL/GenBank/DDBJ databases">
        <authorList>
            <person name="Varghese N."/>
        </authorList>
    </citation>
    <scope>NUCLEOTIDE SEQUENCE [LARGE SCALE GENOMIC DNA]</scope>
    <source>
        <strain evidence="14">DSM 45899</strain>
    </source>
</reference>
<feature type="domain" description="Copper amine oxidase catalytic" evidence="10">
    <location>
        <begin position="265"/>
        <end position="668"/>
    </location>
</feature>
<dbReference type="Pfam" id="PF01179">
    <property type="entry name" value="Cu_amine_oxid"/>
    <property type="match status" value="1"/>
</dbReference>
<dbReference type="PANTHER" id="PTHR10638:SF41">
    <property type="entry name" value="AMINE OXIDASE"/>
    <property type="match status" value="1"/>
</dbReference>
<evidence type="ECO:0000256" key="6">
    <source>
        <dbReference type="PIRSR" id="PIRSR600269-50"/>
    </source>
</evidence>
<keyword evidence="2 8" id="KW-0479">Metal-binding</keyword>
<dbReference type="SUPFAM" id="SSF54416">
    <property type="entry name" value="Amine oxidase N-terminal region"/>
    <property type="match status" value="2"/>
</dbReference>
<dbReference type="PANTHER" id="PTHR10638">
    <property type="entry name" value="COPPER AMINE OXIDASE"/>
    <property type="match status" value="1"/>
</dbReference>
<accession>A0A0S4QS21</accession>
<evidence type="ECO:0000256" key="5">
    <source>
        <dbReference type="ARBA" id="ARBA00023008"/>
    </source>
</evidence>
<dbReference type="Gene3D" id="2.70.98.20">
    <property type="entry name" value="Copper amine oxidase, catalytic domain"/>
    <property type="match status" value="1"/>
</dbReference>
<name>A0A0S4QS21_9ACTN</name>
<feature type="active site" description="Proton acceptor" evidence="6">
    <location>
        <position position="342"/>
    </location>
</feature>
<dbReference type="InterPro" id="IPR049948">
    <property type="entry name" value="Cu_Am_ox_TPQ-bd"/>
</dbReference>
<comment type="similarity">
    <text evidence="1 8">Belongs to the copper/topaquinone oxidase family.</text>
</comment>
<keyword evidence="4 8" id="KW-0560">Oxidoreductase</keyword>
<dbReference type="SUPFAM" id="SSF49998">
    <property type="entry name" value="Amine oxidase catalytic domain"/>
    <property type="match status" value="1"/>
</dbReference>
<evidence type="ECO:0000256" key="4">
    <source>
        <dbReference type="ARBA" id="ARBA00023002"/>
    </source>
</evidence>
<feature type="modified residue" description="2',4',5'-topaquinone" evidence="7">
    <location>
        <position position="426"/>
    </location>
</feature>
<dbReference type="Gene3D" id="3.10.450.40">
    <property type="match status" value="2"/>
</dbReference>
<evidence type="ECO:0000256" key="1">
    <source>
        <dbReference type="ARBA" id="ARBA00007983"/>
    </source>
</evidence>